<dbReference type="PANTHER" id="PTHR47723">
    <property type="entry name" value="OS05G0353850 PROTEIN"/>
    <property type="match status" value="1"/>
</dbReference>
<dbReference type="GO" id="GO:0003676">
    <property type="term" value="F:nucleic acid binding"/>
    <property type="evidence" value="ECO:0007669"/>
    <property type="project" value="InterPro"/>
</dbReference>
<name>A0A2N9HN52_FAGSY</name>
<dbReference type="AlphaFoldDB" id="A0A2N9HN52"/>
<dbReference type="CDD" id="cd06222">
    <property type="entry name" value="RNase_H_like"/>
    <property type="match status" value="1"/>
</dbReference>
<dbReference type="InterPro" id="IPR012337">
    <property type="entry name" value="RNaseH-like_sf"/>
</dbReference>
<organism evidence="2">
    <name type="scientific">Fagus sylvatica</name>
    <name type="common">Beechnut</name>
    <dbReference type="NCBI Taxonomy" id="28930"/>
    <lineage>
        <taxon>Eukaryota</taxon>
        <taxon>Viridiplantae</taxon>
        <taxon>Streptophyta</taxon>
        <taxon>Embryophyta</taxon>
        <taxon>Tracheophyta</taxon>
        <taxon>Spermatophyta</taxon>
        <taxon>Magnoliopsida</taxon>
        <taxon>eudicotyledons</taxon>
        <taxon>Gunneridae</taxon>
        <taxon>Pentapetalae</taxon>
        <taxon>rosids</taxon>
        <taxon>fabids</taxon>
        <taxon>Fagales</taxon>
        <taxon>Fagaceae</taxon>
        <taxon>Fagus</taxon>
    </lineage>
</organism>
<reference evidence="2" key="1">
    <citation type="submission" date="2018-02" db="EMBL/GenBank/DDBJ databases">
        <authorList>
            <person name="Cohen D.B."/>
            <person name="Kent A.D."/>
        </authorList>
    </citation>
    <scope>NUCLEOTIDE SEQUENCE</scope>
</reference>
<evidence type="ECO:0000313" key="2">
    <source>
        <dbReference type="EMBL" id="SPD13094.1"/>
    </source>
</evidence>
<evidence type="ECO:0000259" key="1">
    <source>
        <dbReference type="Pfam" id="PF13456"/>
    </source>
</evidence>
<dbReference type="InterPro" id="IPR036397">
    <property type="entry name" value="RNaseH_sf"/>
</dbReference>
<dbReference type="Pfam" id="PF13456">
    <property type="entry name" value="RVT_3"/>
    <property type="match status" value="1"/>
</dbReference>
<dbReference type="SUPFAM" id="SSF53098">
    <property type="entry name" value="Ribonuclease H-like"/>
    <property type="match status" value="1"/>
</dbReference>
<dbReference type="EMBL" id="OIVN01003713">
    <property type="protein sequence ID" value="SPD13094.1"/>
    <property type="molecule type" value="Genomic_DNA"/>
</dbReference>
<sequence length="208" mass="23157">MLIPDPIINSFHLPFVDWVKTNCSSLVSHPSLNLPWQTLFAFGLWTIWLFRNQAIFHPSHRPPDLLHNSISLASEFFYFSDAPSGSAAKKAIHFKWECPSGWFKLNTDGSSFGNPGITTSLQAELRALKDGLVMALELDVLYLAVEMDSLIAVELVSSNKATNVFLSSVVDDCRCLLRRFEQVSVHHIYREANSCADALAKAGCDQAV</sequence>
<dbReference type="PANTHER" id="PTHR47723:SF19">
    <property type="entry name" value="POLYNUCLEOTIDYL TRANSFERASE, RIBONUCLEASE H-LIKE SUPERFAMILY PROTEIN"/>
    <property type="match status" value="1"/>
</dbReference>
<dbReference type="Gene3D" id="3.30.420.10">
    <property type="entry name" value="Ribonuclease H-like superfamily/Ribonuclease H"/>
    <property type="match status" value="1"/>
</dbReference>
<feature type="domain" description="RNase H type-1" evidence="1">
    <location>
        <begin position="117"/>
        <end position="202"/>
    </location>
</feature>
<dbReference type="InterPro" id="IPR044730">
    <property type="entry name" value="RNase_H-like_dom_plant"/>
</dbReference>
<dbReference type="GO" id="GO:0004523">
    <property type="term" value="F:RNA-DNA hybrid ribonuclease activity"/>
    <property type="evidence" value="ECO:0007669"/>
    <property type="project" value="InterPro"/>
</dbReference>
<protein>
    <recommendedName>
        <fullName evidence="1">RNase H type-1 domain-containing protein</fullName>
    </recommendedName>
</protein>
<accession>A0A2N9HN52</accession>
<dbReference type="InterPro" id="IPR002156">
    <property type="entry name" value="RNaseH_domain"/>
</dbReference>
<gene>
    <name evidence="2" type="ORF">FSB_LOCUS40976</name>
</gene>
<dbReference type="InterPro" id="IPR053151">
    <property type="entry name" value="RNase_H-like"/>
</dbReference>
<proteinExistence type="predicted"/>